<feature type="chain" id="PRO_5041690833" description="Prion protein" evidence="2">
    <location>
        <begin position="20"/>
        <end position="495"/>
    </location>
</feature>
<feature type="compositionally biased region" description="Low complexity" evidence="1">
    <location>
        <begin position="64"/>
        <end position="73"/>
    </location>
</feature>
<evidence type="ECO:0008006" key="5">
    <source>
        <dbReference type="Google" id="ProtNLM"/>
    </source>
</evidence>
<comment type="caution">
    <text evidence="3">The sequence shown here is derived from an EMBL/GenBank/DDBJ whole genome shotgun (WGS) entry which is preliminary data.</text>
</comment>
<feature type="region of interest" description="Disordered" evidence="1">
    <location>
        <begin position="27"/>
        <end position="142"/>
    </location>
</feature>
<reference evidence="3" key="1">
    <citation type="submission" date="2023-08" db="EMBL/GenBank/DDBJ databases">
        <title>Pelteobagrus vachellii genome.</title>
        <authorList>
            <person name="Liu H."/>
        </authorList>
    </citation>
    <scope>NUCLEOTIDE SEQUENCE</scope>
    <source>
        <strain evidence="3">PRFRI_2022a</strain>
        <tissue evidence="3">Muscle</tissue>
    </source>
</reference>
<dbReference type="GO" id="GO:0016020">
    <property type="term" value="C:membrane"/>
    <property type="evidence" value="ECO:0007669"/>
    <property type="project" value="InterPro"/>
</dbReference>
<evidence type="ECO:0000313" key="4">
    <source>
        <dbReference type="Proteomes" id="UP001187315"/>
    </source>
</evidence>
<feature type="compositionally biased region" description="Gly residues" evidence="1">
    <location>
        <begin position="87"/>
        <end position="120"/>
    </location>
</feature>
<keyword evidence="4" id="KW-1185">Reference proteome</keyword>
<dbReference type="GO" id="GO:0051260">
    <property type="term" value="P:protein homooligomerization"/>
    <property type="evidence" value="ECO:0007669"/>
    <property type="project" value="InterPro"/>
</dbReference>
<dbReference type="EMBL" id="JAVHJS010000015">
    <property type="protein sequence ID" value="KAK2834794.1"/>
    <property type="molecule type" value="Genomic_DNA"/>
</dbReference>
<name>A0AA88SF73_TACVA</name>
<dbReference type="Proteomes" id="UP001187315">
    <property type="component" value="Unassembled WGS sequence"/>
</dbReference>
<feature type="compositionally biased region" description="Basic and acidic residues" evidence="1">
    <location>
        <begin position="330"/>
        <end position="364"/>
    </location>
</feature>
<dbReference type="Gene3D" id="1.10.790.10">
    <property type="entry name" value="Prion/Doppel protein, beta-ribbon domain"/>
    <property type="match status" value="1"/>
</dbReference>
<proteinExistence type="predicted"/>
<evidence type="ECO:0000256" key="2">
    <source>
        <dbReference type="SAM" id="SignalP"/>
    </source>
</evidence>
<feature type="signal peptide" evidence="2">
    <location>
        <begin position="1"/>
        <end position="19"/>
    </location>
</feature>
<feature type="compositionally biased region" description="Low complexity" evidence="1">
    <location>
        <begin position="34"/>
        <end position="47"/>
    </location>
</feature>
<accession>A0AA88SF73</accession>
<protein>
    <recommendedName>
        <fullName evidence="5">Prion protein</fullName>
    </recommendedName>
</protein>
<feature type="region of interest" description="Disordered" evidence="1">
    <location>
        <begin position="330"/>
        <end position="425"/>
    </location>
</feature>
<evidence type="ECO:0000313" key="3">
    <source>
        <dbReference type="EMBL" id="KAK2834794.1"/>
    </source>
</evidence>
<feature type="compositionally biased region" description="Low complexity" evidence="1">
    <location>
        <begin position="121"/>
        <end position="142"/>
    </location>
</feature>
<feature type="region of interest" description="Disordered" evidence="1">
    <location>
        <begin position="276"/>
        <end position="317"/>
    </location>
</feature>
<sequence>MNRVVVLLVCLAVMTCAVARRSGGGGFKGGFSWGKGSNTGSKGTSTGTRGGSNTKGGTHSKPANYPRQPQVPNQNPPPYPGHAGSYPGRGGAGGNPNQGGYPGQGRYPGQGGYPGQGSNPGAGSYPNNYPGRSGGYPYPQGGSYPGYPVRGAQYPGGSPNQYGAAGGYPGAAQYPYWNPNNKIISPRYGGNYGHGGYGGHGGGGSPFAQSVQNMGMRPSMQSKGFGKQAVMAAGVGAMAGMAVGYGLGSFPRPHFMFHSPQEEYYYNHYMYRRYGTQPSDTNKNPSAEGTGPADSGTSSTNVHDVFQNLPPQSYDKYMDNCMQRTDLLRDEQGRNMRAAEEAWSEKAEDSEKVLTEDDPNKRAVEQPVGEAESQGSDLRTRSENTGEGMNSTSGTDNPLPFAAKLTGATEQPTGPREKTTDEEDDDTVSIMEIGYPALINQLKARRCVELYMVYAEQHAEKMVQLGSNENGGENLMPRSHGLMLISLLMSSLLFF</sequence>
<dbReference type="InterPro" id="IPR036924">
    <property type="entry name" value="Prion/Doppel_b-ribbon_dom_sf"/>
</dbReference>
<gene>
    <name evidence="3" type="ORF">Q7C36_015495</name>
</gene>
<evidence type="ECO:0000256" key="1">
    <source>
        <dbReference type="SAM" id="MobiDB-lite"/>
    </source>
</evidence>
<feature type="compositionally biased region" description="Polar residues" evidence="1">
    <location>
        <begin position="385"/>
        <end position="396"/>
    </location>
</feature>
<keyword evidence="2" id="KW-0732">Signal</keyword>
<dbReference type="SUPFAM" id="SSF54098">
    <property type="entry name" value="Prion-like"/>
    <property type="match status" value="1"/>
</dbReference>
<dbReference type="AlphaFoldDB" id="A0AA88SF73"/>
<feature type="compositionally biased region" description="Polar residues" evidence="1">
    <location>
        <begin position="276"/>
        <end position="287"/>
    </location>
</feature>
<organism evidence="3 4">
    <name type="scientific">Tachysurus vachellii</name>
    <name type="common">Darkbarbel catfish</name>
    <name type="synonym">Pelteobagrus vachellii</name>
    <dbReference type="NCBI Taxonomy" id="175792"/>
    <lineage>
        <taxon>Eukaryota</taxon>
        <taxon>Metazoa</taxon>
        <taxon>Chordata</taxon>
        <taxon>Craniata</taxon>
        <taxon>Vertebrata</taxon>
        <taxon>Euteleostomi</taxon>
        <taxon>Actinopterygii</taxon>
        <taxon>Neopterygii</taxon>
        <taxon>Teleostei</taxon>
        <taxon>Ostariophysi</taxon>
        <taxon>Siluriformes</taxon>
        <taxon>Bagridae</taxon>
        <taxon>Tachysurus</taxon>
    </lineage>
</organism>